<dbReference type="EMBL" id="JEMT01012851">
    <property type="protein sequence ID" value="EXX74498.1"/>
    <property type="molecule type" value="Genomic_DNA"/>
</dbReference>
<feature type="compositionally biased region" description="Polar residues" evidence="1">
    <location>
        <begin position="174"/>
        <end position="190"/>
    </location>
</feature>
<evidence type="ECO:0000313" key="4">
    <source>
        <dbReference type="EMBL" id="EXX78312.1"/>
    </source>
</evidence>
<sequence>MDIPSTRQEDNISNLKSEIEINSVSAEGSLNENTGDSTGSLLDKESQSTDSVTAIEKNKEYIDDPFSVTAIEKNKEYNDDPLTEPNLSVTEDNDNIITTQSEQESKDDEDEEDLEHIESSEHQDYDDQELLFVNREDNGDSDHMVSSIHTSDDTASENSLSMSSGMLVSPDVRTPSSPSQNSEDNNSIESMPTGDVMDSNSNSPNRNEYFDLDLPVVPAPGETRSQILAPLDDNENEDYDGSRIQLTPIITKAVETDDDPPSPTLYDFTPPTNRVVDINANDSNSNSYSNRNHLPRTHIPEILLRRQNLDFRHRQNSSLGEIAMNIFHHQILLPFFQGFSWGIGIHLYRYMRSGFSIRNFWRSLSGGGRGPSSNTIESN</sequence>
<dbReference type="EMBL" id="JEMT01014735">
    <property type="protein sequence ID" value="EXX73339.1"/>
    <property type="molecule type" value="Genomic_DNA"/>
</dbReference>
<feature type="region of interest" description="Disordered" evidence="1">
    <location>
        <begin position="72"/>
        <end position="207"/>
    </location>
</feature>
<organism evidence="3 5">
    <name type="scientific">Rhizophagus irregularis (strain DAOM 197198w)</name>
    <name type="common">Glomus intraradices</name>
    <dbReference type="NCBI Taxonomy" id="1432141"/>
    <lineage>
        <taxon>Eukaryota</taxon>
        <taxon>Fungi</taxon>
        <taxon>Fungi incertae sedis</taxon>
        <taxon>Mucoromycota</taxon>
        <taxon>Glomeromycotina</taxon>
        <taxon>Glomeromycetes</taxon>
        <taxon>Glomerales</taxon>
        <taxon>Glomeraceae</taxon>
        <taxon>Rhizophagus</taxon>
    </lineage>
</organism>
<protein>
    <submittedName>
        <fullName evidence="3">Uncharacterized protein</fullName>
    </submittedName>
</protein>
<dbReference type="HOGENOM" id="CLU_729873_0_0_1"/>
<dbReference type="EMBL" id="JEMT01009258">
    <property type="protein sequence ID" value="EXX78312.1"/>
    <property type="molecule type" value="Genomic_DNA"/>
</dbReference>
<feature type="region of interest" description="Disordered" evidence="1">
    <location>
        <begin position="1"/>
        <end position="56"/>
    </location>
</feature>
<name>A0A015N5N8_RHIIW</name>
<comment type="caution">
    <text evidence="3">The sequence shown here is derived from an EMBL/GenBank/DDBJ whole genome shotgun (WGS) entry which is preliminary data.</text>
</comment>
<reference evidence="3 5" key="1">
    <citation type="submission" date="2014-02" db="EMBL/GenBank/DDBJ databases">
        <title>Single nucleus genome sequencing reveals high similarity among nuclei of an endomycorrhizal fungus.</title>
        <authorList>
            <person name="Lin K."/>
            <person name="Geurts R."/>
            <person name="Zhang Z."/>
            <person name="Limpens E."/>
            <person name="Saunders D.G."/>
            <person name="Mu D."/>
            <person name="Pang E."/>
            <person name="Cao H."/>
            <person name="Cha H."/>
            <person name="Lin T."/>
            <person name="Zhou Q."/>
            <person name="Shang Y."/>
            <person name="Li Y."/>
            <person name="Ivanov S."/>
            <person name="Sharma T."/>
            <person name="Velzen R.V."/>
            <person name="Ruijter N.D."/>
            <person name="Aanen D.K."/>
            <person name="Win J."/>
            <person name="Kamoun S."/>
            <person name="Bisseling T."/>
            <person name="Huang S."/>
        </authorList>
    </citation>
    <scope>NUCLEOTIDE SEQUENCE [LARGE SCALE GENOMIC DNA]</scope>
    <source>
        <strain evidence="3">DAOM 197198w</strain>
        <strain evidence="5">DAOM197198w</strain>
    </source>
</reference>
<evidence type="ECO:0000313" key="3">
    <source>
        <dbReference type="EMBL" id="EXX74498.1"/>
    </source>
</evidence>
<dbReference type="Proteomes" id="UP000022910">
    <property type="component" value="Unassembled WGS sequence"/>
</dbReference>
<feature type="compositionally biased region" description="Acidic residues" evidence="1">
    <location>
        <begin position="105"/>
        <end position="115"/>
    </location>
</feature>
<dbReference type="OrthoDB" id="2430343at2759"/>
<proteinExistence type="predicted"/>
<accession>A0A015N5N8</accession>
<feature type="compositionally biased region" description="Polar residues" evidence="1">
    <location>
        <begin position="156"/>
        <end position="166"/>
    </location>
</feature>
<feature type="compositionally biased region" description="Basic and acidic residues" evidence="1">
    <location>
        <begin position="116"/>
        <end position="125"/>
    </location>
</feature>
<feature type="compositionally biased region" description="Polar residues" evidence="1">
    <location>
        <begin position="85"/>
        <end position="100"/>
    </location>
</feature>
<feature type="compositionally biased region" description="Basic and acidic residues" evidence="1">
    <location>
        <begin position="134"/>
        <end position="143"/>
    </location>
</feature>
<gene>
    <name evidence="4" type="ORF">RirG_016080</name>
    <name evidence="3" type="ORF">RirG_050490</name>
    <name evidence="2" type="ORF">RirG_061140</name>
</gene>
<evidence type="ECO:0000256" key="1">
    <source>
        <dbReference type="SAM" id="MobiDB-lite"/>
    </source>
</evidence>
<feature type="compositionally biased region" description="Polar residues" evidence="1">
    <location>
        <begin position="11"/>
        <end position="40"/>
    </location>
</feature>
<evidence type="ECO:0000313" key="5">
    <source>
        <dbReference type="Proteomes" id="UP000022910"/>
    </source>
</evidence>
<keyword evidence="5" id="KW-1185">Reference proteome</keyword>
<dbReference type="AlphaFoldDB" id="A0A015N5N8"/>
<evidence type="ECO:0000313" key="2">
    <source>
        <dbReference type="EMBL" id="EXX73339.1"/>
    </source>
</evidence>